<comment type="caution">
    <text evidence="2">The sequence shown here is derived from an EMBL/GenBank/DDBJ whole genome shotgun (WGS) entry which is preliminary data.</text>
</comment>
<dbReference type="Proteomes" id="UP000034810">
    <property type="component" value="Unassembled WGS sequence"/>
</dbReference>
<feature type="transmembrane region" description="Helical" evidence="1">
    <location>
        <begin position="87"/>
        <end position="111"/>
    </location>
</feature>
<keyword evidence="1" id="KW-0812">Transmembrane</keyword>
<sequence>AKTFAVETTVPVPGAGDCGADPEKGEICLDSPLGSQTFATLLQSIINYLIIVAVPILTIMVLIGGFQMLTAGDNENRFKQGKKTLTYAAIGAIVILASSGLLFVLGEILGIDSSKLEQTLP</sequence>
<organism evidence="2 3">
    <name type="scientific">Candidatus Wolfebacteria bacterium GW2011_GWC1_43_10</name>
    <dbReference type="NCBI Taxonomy" id="1619011"/>
    <lineage>
        <taxon>Bacteria</taxon>
        <taxon>Candidatus Wolfeibacteriota</taxon>
    </lineage>
</organism>
<dbReference type="InterPro" id="IPR043993">
    <property type="entry name" value="T4SS_pilin"/>
</dbReference>
<keyword evidence="1" id="KW-0472">Membrane</keyword>
<feature type="non-terminal residue" evidence="2">
    <location>
        <position position="1"/>
    </location>
</feature>
<gene>
    <name evidence="2" type="ORF">UV58_C0002G0066</name>
</gene>
<keyword evidence="1" id="KW-1133">Transmembrane helix</keyword>
<dbReference type="Pfam" id="PF18895">
    <property type="entry name" value="T4SS_pilin"/>
    <property type="match status" value="1"/>
</dbReference>
<evidence type="ECO:0000256" key="1">
    <source>
        <dbReference type="SAM" id="Phobius"/>
    </source>
</evidence>
<dbReference type="AlphaFoldDB" id="A0A0G1EJ48"/>
<protein>
    <submittedName>
        <fullName evidence="2">Uncharacterized protein</fullName>
    </submittedName>
</protein>
<reference evidence="2 3" key="1">
    <citation type="journal article" date="2015" name="Nature">
        <title>rRNA introns, odd ribosomes, and small enigmatic genomes across a large radiation of phyla.</title>
        <authorList>
            <person name="Brown C.T."/>
            <person name="Hug L.A."/>
            <person name="Thomas B.C."/>
            <person name="Sharon I."/>
            <person name="Castelle C.J."/>
            <person name="Singh A."/>
            <person name="Wilkins M.J."/>
            <person name="Williams K.H."/>
            <person name="Banfield J.F."/>
        </authorList>
    </citation>
    <scope>NUCLEOTIDE SEQUENCE [LARGE SCALE GENOMIC DNA]</scope>
</reference>
<feature type="transmembrane region" description="Helical" evidence="1">
    <location>
        <begin position="45"/>
        <end position="66"/>
    </location>
</feature>
<accession>A0A0G1EJ48</accession>
<name>A0A0G1EJ48_9BACT</name>
<evidence type="ECO:0000313" key="2">
    <source>
        <dbReference type="EMBL" id="KKS83056.1"/>
    </source>
</evidence>
<evidence type="ECO:0000313" key="3">
    <source>
        <dbReference type="Proteomes" id="UP000034810"/>
    </source>
</evidence>
<proteinExistence type="predicted"/>
<dbReference type="EMBL" id="LCFA01000002">
    <property type="protein sequence ID" value="KKS83056.1"/>
    <property type="molecule type" value="Genomic_DNA"/>
</dbReference>